<name>W9SHR6_9ROSA</name>
<gene>
    <name evidence="1" type="ORF">L484_019835</name>
</gene>
<evidence type="ECO:0000313" key="1">
    <source>
        <dbReference type="EMBL" id="EXC32722.1"/>
    </source>
</evidence>
<dbReference type="Proteomes" id="UP000030645">
    <property type="component" value="Unassembled WGS sequence"/>
</dbReference>
<sequence length="60" mass="6832">MGSTWKIVNSEFKRCKYCSQLSSNGLLRLLGPLSGQRSSPELWRSSPELMSKSEVFHEEV</sequence>
<protein>
    <submittedName>
        <fullName evidence="1">Uncharacterized protein</fullName>
    </submittedName>
</protein>
<accession>W9SHR6</accession>
<organism evidence="1 2">
    <name type="scientific">Morus notabilis</name>
    <dbReference type="NCBI Taxonomy" id="981085"/>
    <lineage>
        <taxon>Eukaryota</taxon>
        <taxon>Viridiplantae</taxon>
        <taxon>Streptophyta</taxon>
        <taxon>Embryophyta</taxon>
        <taxon>Tracheophyta</taxon>
        <taxon>Spermatophyta</taxon>
        <taxon>Magnoliopsida</taxon>
        <taxon>eudicotyledons</taxon>
        <taxon>Gunneridae</taxon>
        <taxon>Pentapetalae</taxon>
        <taxon>rosids</taxon>
        <taxon>fabids</taxon>
        <taxon>Rosales</taxon>
        <taxon>Moraceae</taxon>
        <taxon>Moreae</taxon>
        <taxon>Morus</taxon>
    </lineage>
</organism>
<keyword evidence="2" id="KW-1185">Reference proteome</keyword>
<dbReference type="AlphaFoldDB" id="W9SHR6"/>
<reference evidence="2" key="1">
    <citation type="submission" date="2013-01" db="EMBL/GenBank/DDBJ databases">
        <title>Draft Genome Sequence of a Mulberry Tree, Morus notabilis C.K. Schneid.</title>
        <authorList>
            <person name="He N."/>
            <person name="Zhao S."/>
        </authorList>
    </citation>
    <scope>NUCLEOTIDE SEQUENCE</scope>
</reference>
<dbReference type="EMBL" id="KE346312">
    <property type="protein sequence ID" value="EXC32722.1"/>
    <property type="molecule type" value="Genomic_DNA"/>
</dbReference>
<proteinExistence type="predicted"/>
<evidence type="ECO:0000313" key="2">
    <source>
        <dbReference type="Proteomes" id="UP000030645"/>
    </source>
</evidence>